<dbReference type="PANTHER" id="PTHR45749">
    <property type="match status" value="1"/>
</dbReference>
<protein>
    <recommendedName>
        <fullName evidence="3">DUF4371 domain-containing protein</fullName>
    </recommendedName>
</protein>
<dbReference type="Proteomes" id="UP000827986">
    <property type="component" value="Unassembled WGS sequence"/>
</dbReference>
<reference evidence="1" key="1">
    <citation type="submission" date="2021-09" db="EMBL/GenBank/DDBJ databases">
        <title>The genome of Mauremys mutica provides insights into the evolution of semi-aquatic lifestyle.</title>
        <authorList>
            <person name="Gong S."/>
            <person name="Gao Y."/>
        </authorList>
    </citation>
    <scope>NUCLEOTIDE SEQUENCE</scope>
    <source>
        <strain evidence="1">MM-2020</strain>
        <tissue evidence="1">Muscle</tissue>
    </source>
</reference>
<organism evidence="1 2">
    <name type="scientific">Mauremys mutica</name>
    <name type="common">yellowpond turtle</name>
    <dbReference type="NCBI Taxonomy" id="74926"/>
    <lineage>
        <taxon>Eukaryota</taxon>
        <taxon>Metazoa</taxon>
        <taxon>Chordata</taxon>
        <taxon>Craniata</taxon>
        <taxon>Vertebrata</taxon>
        <taxon>Euteleostomi</taxon>
        <taxon>Archelosauria</taxon>
        <taxon>Testudinata</taxon>
        <taxon>Testudines</taxon>
        <taxon>Cryptodira</taxon>
        <taxon>Durocryptodira</taxon>
        <taxon>Testudinoidea</taxon>
        <taxon>Geoemydidae</taxon>
        <taxon>Geoemydinae</taxon>
        <taxon>Mauremys</taxon>
    </lineage>
</organism>
<comment type="caution">
    <text evidence="1">The sequence shown here is derived from an EMBL/GenBank/DDBJ whole genome shotgun (WGS) entry which is preliminary data.</text>
</comment>
<dbReference type="PANTHER" id="PTHR45749:SF21">
    <property type="entry name" value="DUF4371 DOMAIN-CONTAINING PROTEIN"/>
    <property type="match status" value="1"/>
</dbReference>
<keyword evidence="2" id="KW-1185">Reference proteome</keyword>
<evidence type="ECO:0008006" key="3">
    <source>
        <dbReference type="Google" id="ProtNLM"/>
    </source>
</evidence>
<name>A0A9D3XBB6_9SAUR</name>
<sequence length="125" mass="13588">MNGHQVLSHCVRYLDVCGRPVDAFLDVQVIEDTSAASMTTHILEKLNACQLDPKQMTACTFDGAANFSGRHGGEQALFGEKCNPNLSCTHCRGHLLQLALVQAADSSKDIKKAINSTVETTWVIE</sequence>
<proteinExistence type="predicted"/>
<gene>
    <name evidence="1" type="ORF">KIL84_020814</name>
</gene>
<evidence type="ECO:0000313" key="2">
    <source>
        <dbReference type="Proteomes" id="UP000827986"/>
    </source>
</evidence>
<accession>A0A9D3XBB6</accession>
<evidence type="ECO:0000313" key="1">
    <source>
        <dbReference type="EMBL" id="KAH1176080.1"/>
    </source>
</evidence>
<dbReference type="AlphaFoldDB" id="A0A9D3XBB6"/>
<dbReference type="EMBL" id="JAHDVG010000475">
    <property type="protein sequence ID" value="KAH1176080.1"/>
    <property type="molecule type" value="Genomic_DNA"/>
</dbReference>